<dbReference type="EMBL" id="BKCP01005294">
    <property type="protein sequence ID" value="GER37173.1"/>
    <property type="molecule type" value="Genomic_DNA"/>
</dbReference>
<comment type="caution">
    <text evidence="2">The sequence shown here is derived from an EMBL/GenBank/DDBJ whole genome shotgun (WGS) entry which is preliminary data.</text>
</comment>
<name>A0A5A7PWC2_STRAF</name>
<evidence type="ECO:0000313" key="3">
    <source>
        <dbReference type="Proteomes" id="UP000325081"/>
    </source>
</evidence>
<protein>
    <submittedName>
        <fullName evidence="2">Peptide methionine sulfoxide reductase MsrB</fullName>
    </submittedName>
</protein>
<dbReference type="Proteomes" id="UP000325081">
    <property type="component" value="Unassembled WGS sequence"/>
</dbReference>
<proteinExistence type="predicted"/>
<feature type="compositionally biased region" description="Basic and acidic residues" evidence="1">
    <location>
        <begin position="11"/>
        <end position="24"/>
    </location>
</feature>
<feature type="compositionally biased region" description="Polar residues" evidence="1">
    <location>
        <begin position="1"/>
        <end position="10"/>
    </location>
</feature>
<evidence type="ECO:0000256" key="1">
    <source>
        <dbReference type="SAM" id="MobiDB-lite"/>
    </source>
</evidence>
<organism evidence="2 3">
    <name type="scientific">Striga asiatica</name>
    <name type="common">Asiatic witchweed</name>
    <name type="synonym">Buchnera asiatica</name>
    <dbReference type="NCBI Taxonomy" id="4170"/>
    <lineage>
        <taxon>Eukaryota</taxon>
        <taxon>Viridiplantae</taxon>
        <taxon>Streptophyta</taxon>
        <taxon>Embryophyta</taxon>
        <taxon>Tracheophyta</taxon>
        <taxon>Spermatophyta</taxon>
        <taxon>Magnoliopsida</taxon>
        <taxon>eudicotyledons</taxon>
        <taxon>Gunneridae</taxon>
        <taxon>Pentapetalae</taxon>
        <taxon>asterids</taxon>
        <taxon>lamiids</taxon>
        <taxon>Lamiales</taxon>
        <taxon>Orobanchaceae</taxon>
        <taxon>Buchnereae</taxon>
        <taxon>Striga</taxon>
    </lineage>
</organism>
<sequence>MKRLTCSQTIDTKRQRPETMEHTQKSTTQDTCSTFRKPIGNQIIGNTTQMHSVIQQTHRSTTQEYWDIGDASFRCFHCGAKFLYSERLGQPSKPKVPKRGSDRNNLDEDVVRGLNELLHHYNVLVKSFRMARETNWF</sequence>
<feature type="region of interest" description="Disordered" evidence="1">
    <location>
        <begin position="1"/>
        <end position="32"/>
    </location>
</feature>
<dbReference type="AlphaFoldDB" id="A0A5A7PWC2"/>
<reference evidence="3" key="1">
    <citation type="journal article" date="2019" name="Curr. Biol.">
        <title>Genome Sequence of Striga asiatica Provides Insight into the Evolution of Plant Parasitism.</title>
        <authorList>
            <person name="Yoshida S."/>
            <person name="Kim S."/>
            <person name="Wafula E.K."/>
            <person name="Tanskanen J."/>
            <person name="Kim Y.M."/>
            <person name="Honaas L."/>
            <person name="Yang Z."/>
            <person name="Spallek T."/>
            <person name="Conn C.E."/>
            <person name="Ichihashi Y."/>
            <person name="Cheong K."/>
            <person name="Cui S."/>
            <person name="Der J.P."/>
            <person name="Gundlach H."/>
            <person name="Jiao Y."/>
            <person name="Hori C."/>
            <person name="Ishida J.K."/>
            <person name="Kasahara H."/>
            <person name="Kiba T."/>
            <person name="Kim M.S."/>
            <person name="Koo N."/>
            <person name="Laohavisit A."/>
            <person name="Lee Y.H."/>
            <person name="Lumba S."/>
            <person name="McCourt P."/>
            <person name="Mortimer J.C."/>
            <person name="Mutuku J.M."/>
            <person name="Nomura T."/>
            <person name="Sasaki-Sekimoto Y."/>
            <person name="Seto Y."/>
            <person name="Wang Y."/>
            <person name="Wakatake T."/>
            <person name="Sakakibara H."/>
            <person name="Demura T."/>
            <person name="Yamaguchi S."/>
            <person name="Yoneyama K."/>
            <person name="Manabe R.I."/>
            <person name="Nelson D.C."/>
            <person name="Schulman A.H."/>
            <person name="Timko M.P."/>
            <person name="dePamphilis C.W."/>
            <person name="Choi D."/>
            <person name="Shirasu K."/>
        </authorList>
    </citation>
    <scope>NUCLEOTIDE SEQUENCE [LARGE SCALE GENOMIC DNA]</scope>
    <source>
        <strain evidence="3">cv. UVA1</strain>
    </source>
</reference>
<keyword evidence="3" id="KW-1185">Reference proteome</keyword>
<gene>
    <name evidence="2" type="ORF">STAS_13569</name>
</gene>
<accession>A0A5A7PWC2</accession>
<evidence type="ECO:0000313" key="2">
    <source>
        <dbReference type="EMBL" id="GER37173.1"/>
    </source>
</evidence>